<keyword evidence="3" id="KW-1185">Reference proteome</keyword>
<feature type="compositionally biased region" description="Low complexity" evidence="1">
    <location>
        <begin position="275"/>
        <end position="285"/>
    </location>
</feature>
<dbReference type="Gene3D" id="3.40.50.1820">
    <property type="entry name" value="alpha/beta hydrolase"/>
    <property type="match status" value="1"/>
</dbReference>
<dbReference type="AlphaFoldDB" id="A0A317XRM9"/>
<dbReference type="PANTHER" id="PTHR42103:SF2">
    <property type="entry name" value="AB HYDROLASE-1 DOMAIN-CONTAINING PROTEIN"/>
    <property type="match status" value="1"/>
</dbReference>
<dbReference type="InterPro" id="IPR029058">
    <property type="entry name" value="AB_hydrolase_fold"/>
</dbReference>
<sequence length="329" mass="35312">MPRYPVPTSLPVSVENGTVYLQSVVQDPPSSSSCTGLAIIAHPLGRLGGSLDDPVVTRLSSLLLSHYNLRVVRFNSRGVGKSTGSASWTGQSECRDFEELVERCLDNFCFDFPDAERCQLVIAGYSAGSLYGSTVKVGPQLYDRKQFRHGLKPRYIFVSFPAGVRWALSFFSSSAYDEALRLLLTSSTDAESLRSQTPSSSPLTSPISPTIPDIGLAPTVMPTSAESAPAKSVALPIASHVLAVYGDADQFTGASTYSTWTAKWSLVAPPPPSSTPSTSTSLSLPQRSTSARSTFHHTLVPGADHFYGTRQAIQGLEDAVTTWLDSLKD</sequence>
<dbReference type="EMBL" id="KZ819191">
    <property type="protein sequence ID" value="PWZ00907.1"/>
    <property type="molecule type" value="Genomic_DNA"/>
</dbReference>
<dbReference type="OrthoDB" id="10260961at2759"/>
<protein>
    <recommendedName>
        <fullName evidence="4">Serine aminopeptidase S33 domain-containing protein</fullName>
    </recommendedName>
</protein>
<name>A0A317XRM9_9BASI</name>
<accession>A0A317XRM9</accession>
<proteinExistence type="predicted"/>
<feature type="region of interest" description="Disordered" evidence="1">
    <location>
        <begin position="269"/>
        <end position="290"/>
    </location>
</feature>
<evidence type="ECO:0000313" key="2">
    <source>
        <dbReference type="EMBL" id="PWZ00907.1"/>
    </source>
</evidence>
<dbReference type="SUPFAM" id="SSF53474">
    <property type="entry name" value="alpha/beta-Hydrolases"/>
    <property type="match status" value="1"/>
</dbReference>
<evidence type="ECO:0008006" key="4">
    <source>
        <dbReference type="Google" id="ProtNLM"/>
    </source>
</evidence>
<dbReference type="InParanoid" id="A0A317XRM9"/>
<organism evidence="2 3">
    <name type="scientific">Testicularia cyperi</name>
    <dbReference type="NCBI Taxonomy" id="1882483"/>
    <lineage>
        <taxon>Eukaryota</taxon>
        <taxon>Fungi</taxon>
        <taxon>Dikarya</taxon>
        <taxon>Basidiomycota</taxon>
        <taxon>Ustilaginomycotina</taxon>
        <taxon>Ustilaginomycetes</taxon>
        <taxon>Ustilaginales</taxon>
        <taxon>Anthracoideaceae</taxon>
        <taxon>Testicularia</taxon>
    </lineage>
</organism>
<dbReference type="Proteomes" id="UP000246740">
    <property type="component" value="Unassembled WGS sequence"/>
</dbReference>
<dbReference type="PANTHER" id="PTHR42103">
    <property type="entry name" value="ALPHA/BETA-HYDROLASES SUPERFAMILY PROTEIN"/>
    <property type="match status" value="1"/>
</dbReference>
<evidence type="ECO:0000256" key="1">
    <source>
        <dbReference type="SAM" id="MobiDB-lite"/>
    </source>
</evidence>
<evidence type="ECO:0000313" key="3">
    <source>
        <dbReference type="Proteomes" id="UP000246740"/>
    </source>
</evidence>
<gene>
    <name evidence="2" type="ORF">BCV70DRAFT_84581</name>
</gene>
<reference evidence="2 3" key="1">
    <citation type="journal article" date="2018" name="Mol. Biol. Evol.">
        <title>Broad Genomic Sampling Reveals a Smut Pathogenic Ancestry of the Fungal Clade Ustilaginomycotina.</title>
        <authorList>
            <person name="Kijpornyongpan T."/>
            <person name="Mondo S.J."/>
            <person name="Barry K."/>
            <person name="Sandor L."/>
            <person name="Lee J."/>
            <person name="Lipzen A."/>
            <person name="Pangilinan J."/>
            <person name="LaButti K."/>
            <person name="Hainaut M."/>
            <person name="Henrissat B."/>
            <person name="Grigoriev I.V."/>
            <person name="Spatafora J.W."/>
            <person name="Aime M.C."/>
        </authorList>
    </citation>
    <scope>NUCLEOTIDE SEQUENCE [LARGE SCALE GENOMIC DNA]</scope>
    <source>
        <strain evidence="2 3">MCA 3645</strain>
    </source>
</reference>
<dbReference type="STRING" id="1882483.A0A317XRM9"/>